<evidence type="ECO:0000313" key="3">
    <source>
        <dbReference type="Proteomes" id="UP000038010"/>
    </source>
</evidence>
<reference evidence="2 3" key="1">
    <citation type="submission" date="2015-06" db="EMBL/GenBank/DDBJ databases">
        <title>Draft genome of the ant-associated black yeast Phialophora attae CBS 131958.</title>
        <authorList>
            <person name="Moreno L.F."/>
            <person name="Stielow B.J."/>
            <person name="de Hoog S."/>
            <person name="Vicente V.A."/>
            <person name="Weiss V.A."/>
            <person name="de Vries M."/>
            <person name="Cruz L.M."/>
            <person name="Souza E.M."/>
        </authorList>
    </citation>
    <scope>NUCLEOTIDE SEQUENCE [LARGE SCALE GENOMIC DNA]</scope>
    <source>
        <strain evidence="2 3">CBS 131958</strain>
    </source>
</reference>
<dbReference type="OrthoDB" id="428260at2759"/>
<feature type="domain" description="Beta-lactamase-related" evidence="1">
    <location>
        <begin position="22"/>
        <end position="341"/>
    </location>
</feature>
<dbReference type="InterPro" id="IPR050789">
    <property type="entry name" value="Diverse_Enzym_Activities"/>
</dbReference>
<dbReference type="RefSeq" id="XP_017999965.1">
    <property type="nucleotide sequence ID" value="XM_018140130.1"/>
</dbReference>
<protein>
    <submittedName>
        <fullName evidence="2">Acyltransferase LovD</fullName>
    </submittedName>
</protein>
<dbReference type="GeneID" id="28732010"/>
<dbReference type="InterPro" id="IPR001466">
    <property type="entry name" value="Beta-lactam-related"/>
</dbReference>
<evidence type="ECO:0000313" key="2">
    <source>
        <dbReference type="EMBL" id="KPI40002.1"/>
    </source>
</evidence>
<dbReference type="InterPro" id="IPR012338">
    <property type="entry name" value="Beta-lactam/transpept-like"/>
</dbReference>
<dbReference type="AlphaFoldDB" id="A0A0N1P0B4"/>
<dbReference type="Pfam" id="PF00144">
    <property type="entry name" value="Beta-lactamase"/>
    <property type="match status" value="1"/>
</dbReference>
<dbReference type="Gene3D" id="3.40.710.10">
    <property type="entry name" value="DD-peptidase/beta-lactamase superfamily"/>
    <property type="match status" value="1"/>
</dbReference>
<dbReference type="STRING" id="1664694.A0A0N1P0B4"/>
<evidence type="ECO:0000259" key="1">
    <source>
        <dbReference type="Pfam" id="PF00144"/>
    </source>
</evidence>
<dbReference type="SUPFAM" id="SSF56601">
    <property type="entry name" value="beta-lactamase/transpeptidase-like"/>
    <property type="match status" value="1"/>
</dbReference>
<organism evidence="2 3">
    <name type="scientific">Cyphellophora attinorum</name>
    <dbReference type="NCBI Taxonomy" id="1664694"/>
    <lineage>
        <taxon>Eukaryota</taxon>
        <taxon>Fungi</taxon>
        <taxon>Dikarya</taxon>
        <taxon>Ascomycota</taxon>
        <taxon>Pezizomycotina</taxon>
        <taxon>Eurotiomycetes</taxon>
        <taxon>Chaetothyriomycetidae</taxon>
        <taxon>Chaetothyriales</taxon>
        <taxon>Cyphellophoraceae</taxon>
        <taxon>Cyphellophora</taxon>
    </lineage>
</organism>
<gene>
    <name evidence="2" type="ORF">AB675_11299</name>
</gene>
<comment type="caution">
    <text evidence="2">The sequence shown here is derived from an EMBL/GenBank/DDBJ whole genome shotgun (WGS) entry which is preliminary data.</text>
</comment>
<dbReference type="GO" id="GO:0016746">
    <property type="term" value="F:acyltransferase activity"/>
    <property type="evidence" value="ECO:0007669"/>
    <property type="project" value="UniProtKB-KW"/>
</dbReference>
<dbReference type="Proteomes" id="UP000038010">
    <property type="component" value="Unassembled WGS sequence"/>
</dbReference>
<keyword evidence="2" id="KW-0808">Transferase</keyword>
<dbReference type="PANTHER" id="PTHR43283:SF3">
    <property type="entry name" value="BETA-LACTAMASE FAMILY PROTEIN (AFU_ORTHOLOGUE AFUA_5G07500)"/>
    <property type="match status" value="1"/>
</dbReference>
<dbReference type="VEuPathDB" id="FungiDB:AB675_11299"/>
<dbReference type="PANTHER" id="PTHR43283">
    <property type="entry name" value="BETA-LACTAMASE-RELATED"/>
    <property type="match status" value="1"/>
</dbReference>
<keyword evidence="2" id="KW-0012">Acyltransferase</keyword>
<keyword evidence="3" id="KW-1185">Reference proteome</keyword>
<name>A0A0N1P0B4_9EURO</name>
<dbReference type="EMBL" id="LFJN01000013">
    <property type="protein sequence ID" value="KPI40002.1"/>
    <property type="molecule type" value="Genomic_DNA"/>
</dbReference>
<proteinExistence type="predicted"/>
<accession>A0A0N1P0B4</accession>
<sequence>MALSANTIANLRNTFDQACSNANGLPGVVGVAVGRDGQELFAHAAGQRGAGSDEAMNLDHVFWIASCTKVVTGIACRVAVSELRNIKVLQPDGTLVDKKRGITLRMLLSHTAGFAYSFFHPGLRDYGKPIGWNEFSMHRSDMAQPLVHQPGEDWQFGLGIDWAGFCVERLTDLSLETYFHLHIFDPLGIRDMSIFPSRSMKSQLAFMNQRRPDGSIIPRDHLLHRSLIVTTPEEIRSCVNSGGAGLFAQPREYVQILATLLNDGISPRTGERILQKATVDAMFENQIPQWPEFGRKGIPAVKPDLTNTVPDLYPGQKQGWGLTFMLSDGPTGRSGGTAHFAGLPNVPGLVGAI</sequence>